<dbReference type="OrthoDB" id="8367156at2"/>
<comment type="caution">
    <text evidence="1">The sequence shown here is derived from an EMBL/GenBank/DDBJ whole genome shotgun (WGS) entry which is preliminary data.</text>
</comment>
<dbReference type="Proteomes" id="UP000285211">
    <property type="component" value="Unassembled WGS sequence"/>
</dbReference>
<protein>
    <submittedName>
        <fullName evidence="1">Uncharacterized protein</fullName>
    </submittedName>
</protein>
<sequence>MTRTKNNTHRELKKRWVDVKKDLSEGSVLGIEEVYSIYFERIENRYFKPIELLKSHDDSIDGYGFSMVAILCSLIEFLQSTIDGKFHRISYEEEFKVKYPILDSEGCIHYYGGAGRNEFIDFLKELNTSFKDNPTYSEDYDTVAREFYSCVRCALLHDACTSGYWIIREQSDKDLIFDISNPEEKILYRNNFYKKIYEKVKNDMSANFINNIEFRKNLLKKMDIIFETANYSKKEDIPFWWN</sequence>
<gene>
    <name evidence="1" type="ORF">EOD40_14875</name>
</gene>
<name>A0A3S2ULA8_9FLAO</name>
<dbReference type="EMBL" id="SACJ01000011">
    <property type="protein sequence ID" value="RVT73139.1"/>
    <property type="molecule type" value="Genomic_DNA"/>
</dbReference>
<organism evidence="1 2">
    <name type="scientific">Flavobacterium sufflavum</name>
    <dbReference type="NCBI Taxonomy" id="1921138"/>
    <lineage>
        <taxon>Bacteria</taxon>
        <taxon>Pseudomonadati</taxon>
        <taxon>Bacteroidota</taxon>
        <taxon>Flavobacteriia</taxon>
        <taxon>Flavobacteriales</taxon>
        <taxon>Flavobacteriaceae</taxon>
        <taxon>Flavobacterium</taxon>
    </lineage>
</organism>
<dbReference type="AlphaFoldDB" id="A0A3S2ULA8"/>
<keyword evidence="2" id="KW-1185">Reference proteome</keyword>
<accession>A0A3S2ULA8</accession>
<dbReference type="RefSeq" id="WP_128196862.1">
    <property type="nucleotide sequence ID" value="NZ_SACJ01000011.1"/>
</dbReference>
<evidence type="ECO:0000313" key="1">
    <source>
        <dbReference type="EMBL" id="RVT73139.1"/>
    </source>
</evidence>
<evidence type="ECO:0000313" key="2">
    <source>
        <dbReference type="Proteomes" id="UP000285211"/>
    </source>
</evidence>
<reference evidence="1 2" key="1">
    <citation type="submission" date="2019-01" db="EMBL/GenBank/DDBJ databases">
        <authorList>
            <person name="Chen W.-M."/>
        </authorList>
    </citation>
    <scope>NUCLEOTIDE SEQUENCE [LARGE SCALE GENOMIC DNA]</scope>
    <source>
        <strain evidence="1 2">BBQ-12</strain>
    </source>
</reference>
<proteinExistence type="predicted"/>